<accession>A0A543KFG2</accession>
<evidence type="ECO:0000313" key="6">
    <source>
        <dbReference type="EMBL" id="TQM93792.1"/>
    </source>
</evidence>
<dbReference type="InterPro" id="IPR000847">
    <property type="entry name" value="LysR_HTH_N"/>
</dbReference>
<proteinExistence type="inferred from homology"/>
<sequence>MKDDRLVEMQVFCTVVQTGSFTAAAHALAVSQPFVSQTIQRLEARLSARLLHRTTRGHRLTPEGARFRDAARKLLDTVERFEADWQQDAMQVDGCLRVSAPIAFGLDRITPLMSDFLKQHPSLALDLRLTDDYENLIDDIVDVAIRMGKLPDSSLMHRRLCSLQRIIVAAPELIARHGTPRTLDDLGRMPCLAWDGSRDHLNLWTFANSGEPVTFRAESRFRSNQGMSLFDMCLAGFGVMRAAEHLARPAIQQGRLVQILSDYTPVDDTAIYAVFLPDRHVVPRIRNFIDFMVSAFRTPNWEDDAEPTSRI</sequence>
<dbReference type="PROSITE" id="PS50931">
    <property type="entry name" value="HTH_LYSR"/>
    <property type="match status" value="1"/>
</dbReference>
<dbReference type="OrthoDB" id="9813056at2"/>
<dbReference type="EMBL" id="VFPT01000001">
    <property type="protein sequence ID" value="TQM93792.1"/>
    <property type="molecule type" value="Genomic_DNA"/>
</dbReference>
<feature type="domain" description="HTH lysR-type" evidence="5">
    <location>
        <begin position="9"/>
        <end position="61"/>
    </location>
</feature>
<keyword evidence="2" id="KW-0805">Transcription regulation</keyword>
<dbReference type="Pfam" id="PF00126">
    <property type="entry name" value="HTH_1"/>
    <property type="match status" value="1"/>
</dbReference>
<dbReference type="PANTHER" id="PTHR30537">
    <property type="entry name" value="HTH-TYPE TRANSCRIPTIONAL REGULATOR"/>
    <property type="match status" value="1"/>
</dbReference>
<dbReference type="FunFam" id="1.10.10.10:FF:000001">
    <property type="entry name" value="LysR family transcriptional regulator"/>
    <property type="match status" value="1"/>
</dbReference>
<reference evidence="6 7" key="1">
    <citation type="submission" date="2019-06" db="EMBL/GenBank/DDBJ databases">
        <title>Genomic Encyclopedia of Archaeal and Bacterial Type Strains, Phase II (KMG-II): from individual species to whole genera.</title>
        <authorList>
            <person name="Goeker M."/>
        </authorList>
    </citation>
    <scope>NUCLEOTIDE SEQUENCE [LARGE SCALE GENOMIC DNA]</scope>
    <source>
        <strain evidence="6 7">DSM 18423</strain>
    </source>
</reference>
<dbReference type="RefSeq" id="WP_142081999.1">
    <property type="nucleotide sequence ID" value="NZ_VFPT01000001.1"/>
</dbReference>
<name>A0A543KFG2_9RHOB</name>
<keyword evidence="3" id="KW-0238">DNA-binding</keyword>
<evidence type="ECO:0000259" key="5">
    <source>
        <dbReference type="PROSITE" id="PS50931"/>
    </source>
</evidence>
<dbReference type="InterPro" id="IPR058163">
    <property type="entry name" value="LysR-type_TF_proteobact-type"/>
</dbReference>
<evidence type="ECO:0000256" key="1">
    <source>
        <dbReference type="ARBA" id="ARBA00009437"/>
    </source>
</evidence>
<dbReference type="SUPFAM" id="SSF53850">
    <property type="entry name" value="Periplasmic binding protein-like II"/>
    <property type="match status" value="1"/>
</dbReference>
<dbReference type="Pfam" id="PF03466">
    <property type="entry name" value="LysR_substrate"/>
    <property type="match status" value="1"/>
</dbReference>
<dbReference type="PRINTS" id="PR00039">
    <property type="entry name" value="HTHLYSR"/>
</dbReference>
<dbReference type="AlphaFoldDB" id="A0A543KFG2"/>
<dbReference type="SUPFAM" id="SSF46785">
    <property type="entry name" value="Winged helix' DNA-binding domain"/>
    <property type="match status" value="1"/>
</dbReference>
<evidence type="ECO:0000256" key="4">
    <source>
        <dbReference type="ARBA" id="ARBA00023163"/>
    </source>
</evidence>
<dbReference type="PANTHER" id="PTHR30537:SF5">
    <property type="entry name" value="HTH-TYPE TRANSCRIPTIONAL ACTIVATOR TTDR-RELATED"/>
    <property type="match status" value="1"/>
</dbReference>
<dbReference type="InterPro" id="IPR036390">
    <property type="entry name" value="WH_DNA-bd_sf"/>
</dbReference>
<evidence type="ECO:0000256" key="2">
    <source>
        <dbReference type="ARBA" id="ARBA00023015"/>
    </source>
</evidence>
<dbReference type="CDD" id="cd08422">
    <property type="entry name" value="PBP2_CrgA_like"/>
    <property type="match status" value="1"/>
</dbReference>
<dbReference type="Gene3D" id="1.10.10.10">
    <property type="entry name" value="Winged helix-like DNA-binding domain superfamily/Winged helix DNA-binding domain"/>
    <property type="match status" value="1"/>
</dbReference>
<dbReference type="GO" id="GO:0003700">
    <property type="term" value="F:DNA-binding transcription factor activity"/>
    <property type="evidence" value="ECO:0007669"/>
    <property type="project" value="InterPro"/>
</dbReference>
<comment type="caution">
    <text evidence="6">The sequence shown here is derived from an EMBL/GenBank/DDBJ whole genome shotgun (WGS) entry which is preliminary data.</text>
</comment>
<comment type="similarity">
    <text evidence="1">Belongs to the LysR transcriptional regulatory family.</text>
</comment>
<dbReference type="Proteomes" id="UP000320582">
    <property type="component" value="Unassembled WGS sequence"/>
</dbReference>
<keyword evidence="7" id="KW-1185">Reference proteome</keyword>
<evidence type="ECO:0000256" key="3">
    <source>
        <dbReference type="ARBA" id="ARBA00023125"/>
    </source>
</evidence>
<evidence type="ECO:0000313" key="7">
    <source>
        <dbReference type="Proteomes" id="UP000320582"/>
    </source>
</evidence>
<dbReference type="InterPro" id="IPR005119">
    <property type="entry name" value="LysR_subst-bd"/>
</dbReference>
<dbReference type="GO" id="GO:0003677">
    <property type="term" value="F:DNA binding"/>
    <property type="evidence" value="ECO:0007669"/>
    <property type="project" value="UniProtKB-KW"/>
</dbReference>
<dbReference type="Gene3D" id="3.40.190.290">
    <property type="match status" value="1"/>
</dbReference>
<protein>
    <submittedName>
        <fullName evidence="6">LysR family transcriptional regulator</fullName>
    </submittedName>
</protein>
<keyword evidence="4" id="KW-0804">Transcription</keyword>
<dbReference type="InterPro" id="IPR036388">
    <property type="entry name" value="WH-like_DNA-bd_sf"/>
</dbReference>
<organism evidence="6 7">
    <name type="scientific">Roseinatronobacter monicus</name>
    <dbReference type="NCBI Taxonomy" id="393481"/>
    <lineage>
        <taxon>Bacteria</taxon>
        <taxon>Pseudomonadati</taxon>
        <taxon>Pseudomonadota</taxon>
        <taxon>Alphaproteobacteria</taxon>
        <taxon>Rhodobacterales</taxon>
        <taxon>Paracoccaceae</taxon>
        <taxon>Roseinatronobacter</taxon>
    </lineage>
</organism>
<gene>
    <name evidence="6" type="ORF">BD293_2442</name>
</gene>